<dbReference type="STRING" id="667725.A0A0L0FRL8"/>
<dbReference type="InterPro" id="IPR002562">
    <property type="entry name" value="3'-5'_exonuclease_dom"/>
</dbReference>
<dbReference type="PROSITE" id="PS50967">
    <property type="entry name" value="HRDC"/>
    <property type="match status" value="1"/>
</dbReference>
<reference evidence="2 3" key="1">
    <citation type="submission" date="2011-02" db="EMBL/GenBank/DDBJ databases">
        <title>The Genome Sequence of Sphaeroforma arctica JP610.</title>
        <authorList>
            <consortium name="The Broad Institute Genome Sequencing Platform"/>
            <person name="Russ C."/>
            <person name="Cuomo C."/>
            <person name="Young S.K."/>
            <person name="Zeng Q."/>
            <person name="Gargeya S."/>
            <person name="Alvarado L."/>
            <person name="Berlin A."/>
            <person name="Chapman S.B."/>
            <person name="Chen Z."/>
            <person name="Freedman E."/>
            <person name="Gellesch M."/>
            <person name="Goldberg J."/>
            <person name="Griggs A."/>
            <person name="Gujja S."/>
            <person name="Heilman E."/>
            <person name="Heiman D."/>
            <person name="Howarth C."/>
            <person name="Mehta T."/>
            <person name="Neiman D."/>
            <person name="Pearson M."/>
            <person name="Roberts A."/>
            <person name="Saif S."/>
            <person name="Shea T."/>
            <person name="Shenoy N."/>
            <person name="Sisk P."/>
            <person name="Stolte C."/>
            <person name="Sykes S."/>
            <person name="White J."/>
            <person name="Yandava C."/>
            <person name="Burger G."/>
            <person name="Gray M.W."/>
            <person name="Holland P.W.H."/>
            <person name="King N."/>
            <person name="Lang F.B.F."/>
            <person name="Roger A.J."/>
            <person name="Ruiz-Trillo I."/>
            <person name="Haas B."/>
            <person name="Nusbaum C."/>
            <person name="Birren B."/>
        </authorList>
    </citation>
    <scope>NUCLEOTIDE SEQUENCE [LARGE SCALE GENOMIC DNA]</scope>
    <source>
        <strain evidence="2 3">JP610</strain>
    </source>
</reference>
<dbReference type="AlphaFoldDB" id="A0A0L0FRL8"/>
<name>A0A0L0FRL8_9EUKA</name>
<evidence type="ECO:0000313" key="2">
    <source>
        <dbReference type="EMBL" id="KNC79206.1"/>
    </source>
</evidence>
<proteinExistence type="predicted"/>
<dbReference type="InterPro" id="IPR036397">
    <property type="entry name" value="RNaseH_sf"/>
</dbReference>
<sequence>MIWATCGARNLAVSTAATRAVRRFFAPATSATPLVTVSALDGRKELFVDDPSQVAELTQYIRASKTVGIDTEFIAHPFYAPKLEVVQISTPDILAVVDYQKVKNAGLREIHQAWKDKECIFHSGGYDLKLIGHLCDTLPDNIFDTQEAASYAGLGPMLGLKAVVEACIPSIEMDKSMTLSNWSHRPLTKDQIKYAADDVRYLQETREVLIEKLEALGRLEMFRKEMKLKSDPKTYAPPDPSTLWETVRKTRKMEGRDLAILRELAILRDRIARENNKSPEFFMRDDVMAGIVHVVPTSHGDLYGIQGVSAGSVGLFGNLIIEAVQKGVDTAEADWPVRDPLMSSAEEKHRQLHSLMSAWIQSYCLYELKIGDDLVNPRRSDDLMALILTPDEKLDALKENRFMSGWRREYFLDKLLAIKNGTKKLQFNPESGLVELV</sequence>
<dbReference type="InterPro" id="IPR002121">
    <property type="entry name" value="HRDC_dom"/>
</dbReference>
<dbReference type="Pfam" id="PF01612">
    <property type="entry name" value="DNA_pol_A_exo1"/>
    <property type="match status" value="1"/>
</dbReference>
<feature type="domain" description="HRDC" evidence="1">
    <location>
        <begin position="254"/>
        <end position="334"/>
    </location>
</feature>
<dbReference type="GO" id="GO:0003676">
    <property type="term" value="F:nucleic acid binding"/>
    <property type="evidence" value="ECO:0007669"/>
    <property type="project" value="InterPro"/>
</dbReference>
<dbReference type="PANTHER" id="PTHR47649:SF1">
    <property type="entry name" value="RIBONUCLEASE D"/>
    <property type="match status" value="1"/>
</dbReference>
<dbReference type="EMBL" id="KQ242346">
    <property type="protein sequence ID" value="KNC79206.1"/>
    <property type="molecule type" value="Genomic_DNA"/>
</dbReference>
<dbReference type="Gene3D" id="1.10.150.80">
    <property type="entry name" value="HRDC domain"/>
    <property type="match status" value="1"/>
</dbReference>
<dbReference type="eggNOG" id="KOG2206">
    <property type="taxonomic scope" value="Eukaryota"/>
</dbReference>
<dbReference type="SUPFAM" id="SSF53098">
    <property type="entry name" value="Ribonuclease H-like"/>
    <property type="match status" value="1"/>
</dbReference>
<gene>
    <name evidence="2" type="ORF">SARC_08393</name>
</gene>
<accession>A0A0L0FRL8</accession>
<evidence type="ECO:0000313" key="3">
    <source>
        <dbReference type="Proteomes" id="UP000054560"/>
    </source>
</evidence>
<organism evidence="2 3">
    <name type="scientific">Sphaeroforma arctica JP610</name>
    <dbReference type="NCBI Taxonomy" id="667725"/>
    <lineage>
        <taxon>Eukaryota</taxon>
        <taxon>Ichthyosporea</taxon>
        <taxon>Ichthyophonida</taxon>
        <taxon>Sphaeroforma</taxon>
    </lineage>
</organism>
<dbReference type="InterPro" id="IPR044876">
    <property type="entry name" value="HRDC_dom_sf"/>
</dbReference>
<dbReference type="PANTHER" id="PTHR47649">
    <property type="entry name" value="RIBONUCLEASE D"/>
    <property type="match status" value="1"/>
</dbReference>
<dbReference type="SUPFAM" id="SSF47819">
    <property type="entry name" value="HRDC-like"/>
    <property type="match status" value="1"/>
</dbReference>
<protein>
    <recommendedName>
        <fullName evidence="1">HRDC domain-containing protein</fullName>
    </recommendedName>
</protein>
<dbReference type="GO" id="GO:0006139">
    <property type="term" value="P:nucleobase-containing compound metabolic process"/>
    <property type="evidence" value="ECO:0007669"/>
    <property type="project" value="InterPro"/>
</dbReference>
<dbReference type="SMART" id="SM00341">
    <property type="entry name" value="HRDC"/>
    <property type="match status" value="1"/>
</dbReference>
<dbReference type="Gene3D" id="3.30.420.10">
    <property type="entry name" value="Ribonuclease H-like superfamily/Ribonuclease H"/>
    <property type="match status" value="1"/>
</dbReference>
<dbReference type="GeneID" id="25908897"/>
<dbReference type="Proteomes" id="UP000054560">
    <property type="component" value="Unassembled WGS sequence"/>
</dbReference>
<dbReference type="InterPro" id="IPR012337">
    <property type="entry name" value="RNaseH-like_sf"/>
</dbReference>
<dbReference type="InterPro" id="IPR051086">
    <property type="entry name" value="RNase_D-like"/>
</dbReference>
<keyword evidence="3" id="KW-1185">Reference proteome</keyword>
<dbReference type="GO" id="GO:0000166">
    <property type="term" value="F:nucleotide binding"/>
    <property type="evidence" value="ECO:0007669"/>
    <property type="project" value="InterPro"/>
</dbReference>
<dbReference type="Pfam" id="PF00570">
    <property type="entry name" value="HRDC"/>
    <property type="match status" value="1"/>
</dbReference>
<dbReference type="GO" id="GO:0008408">
    <property type="term" value="F:3'-5' exonuclease activity"/>
    <property type="evidence" value="ECO:0007669"/>
    <property type="project" value="InterPro"/>
</dbReference>
<dbReference type="CDD" id="cd06142">
    <property type="entry name" value="RNaseD_exo"/>
    <property type="match status" value="1"/>
</dbReference>
<dbReference type="OrthoDB" id="2250022at2759"/>
<dbReference type="SMART" id="SM00474">
    <property type="entry name" value="35EXOc"/>
    <property type="match status" value="1"/>
</dbReference>
<evidence type="ECO:0000259" key="1">
    <source>
        <dbReference type="PROSITE" id="PS50967"/>
    </source>
</evidence>
<dbReference type="RefSeq" id="XP_014153108.1">
    <property type="nucleotide sequence ID" value="XM_014297633.1"/>
</dbReference>
<dbReference type="InterPro" id="IPR010997">
    <property type="entry name" value="HRDC-like_sf"/>
</dbReference>